<evidence type="ECO:0000256" key="2">
    <source>
        <dbReference type="ARBA" id="ARBA00004430"/>
    </source>
</evidence>
<comment type="caution">
    <text evidence="13">The sequence shown here is derived from an EMBL/GenBank/DDBJ whole genome shotgun (WGS) entry which is preliminary data.</text>
</comment>
<sequence>MLLFVPALAFTQQEALLLLRASIDTNDKLDWAIGTSTCSWQGITCDAGGAVTAIDLQDTGLVGQLPTDSAVWSALSSVTDIVLSDNDISGILPSSMASLTGLRYLALGNNSLAGGLPAEWSSLKGLVGLDLSNNTLSGSLPASWGSLSSLTGLDLSGNKLSGSYPSSWNDLSLSSLSLAGNSGLCTSNAGPTKAPDSNMAIMVQVLGTTATDFNFNTTQFQGVRSIWAGLTGAQPSWVSVEASDVPAAARRRLLATDPVLLRSAMPVSDLNTASQSVQDAYASGSLAAQFAALGLTLVNGTLQIIHSDSSSSSTNVAAIVGGSVGGAVGLVLLAGLGYFVYSRRKARTQAGGKDARFEARNPAFEAEDVEAKVGTPSSAGGLSVGPYGAAEAATKGGSWANPAFGGAEAADAGNPLFAESADSPSVAAEAARQPREFSNAAFDGLDTPKGEAAPANPLYDTQGSQLSGPDREERTYESATGAPDSEAPAAYANPAFAEQAGPSGRAAAPAAEDTNPLYDSDADSQLSGPGDEARYAHVTSHPIDASSPTKRGNPLAADGANPLFGSEKDEHSANPMFEK</sequence>
<dbReference type="Pfam" id="PF00560">
    <property type="entry name" value="LRR_1"/>
    <property type="match status" value="2"/>
</dbReference>
<keyword evidence="8 10" id="KW-0472">Membrane</keyword>
<evidence type="ECO:0000256" key="7">
    <source>
        <dbReference type="ARBA" id="ARBA00022840"/>
    </source>
</evidence>
<dbReference type="InterPro" id="IPR001611">
    <property type="entry name" value="Leu-rich_rpt"/>
</dbReference>
<dbReference type="InterPro" id="IPR050647">
    <property type="entry name" value="Plant_LRR-RLKs"/>
</dbReference>
<keyword evidence="5" id="KW-0677">Repeat</keyword>
<evidence type="ECO:0000256" key="9">
    <source>
        <dbReference type="SAM" id="MobiDB-lite"/>
    </source>
</evidence>
<dbReference type="FunFam" id="3.80.10.10:FF:000400">
    <property type="entry name" value="Nuclear pore complex protein NUP107"/>
    <property type="match status" value="1"/>
</dbReference>
<keyword evidence="4 11" id="KW-0732">Signal</keyword>
<dbReference type="PRINTS" id="PR00019">
    <property type="entry name" value="LEURICHRPT"/>
</dbReference>
<evidence type="ECO:0000256" key="3">
    <source>
        <dbReference type="ARBA" id="ARBA00022614"/>
    </source>
</evidence>
<dbReference type="InterPro" id="IPR013210">
    <property type="entry name" value="LRR_N_plant-typ"/>
</dbReference>
<dbReference type="EMBL" id="JASFZW010000006">
    <property type="protein sequence ID" value="KAK2077677.1"/>
    <property type="molecule type" value="Genomic_DNA"/>
</dbReference>
<feature type="signal peptide" evidence="11">
    <location>
        <begin position="1"/>
        <end position="15"/>
    </location>
</feature>
<protein>
    <recommendedName>
        <fullName evidence="12">Leucine-rich repeat-containing N-terminal plant-type domain-containing protein</fullName>
    </recommendedName>
</protein>
<feature type="region of interest" description="Disordered" evidence="9">
    <location>
        <begin position="440"/>
        <end position="579"/>
    </location>
</feature>
<accession>A0AAD9IK55</accession>
<evidence type="ECO:0000256" key="5">
    <source>
        <dbReference type="ARBA" id="ARBA00022737"/>
    </source>
</evidence>
<keyword evidence="10" id="KW-1133">Transmembrane helix</keyword>
<dbReference type="PANTHER" id="PTHR48056">
    <property type="entry name" value="LRR RECEPTOR-LIKE SERINE/THREONINE-PROTEIN KINASE-RELATED"/>
    <property type="match status" value="1"/>
</dbReference>
<dbReference type="GO" id="GO:0005524">
    <property type="term" value="F:ATP binding"/>
    <property type="evidence" value="ECO:0007669"/>
    <property type="project" value="UniProtKB-KW"/>
</dbReference>
<feature type="chain" id="PRO_5042137804" description="Leucine-rich repeat-containing N-terminal plant-type domain-containing protein" evidence="11">
    <location>
        <begin position="16"/>
        <end position="579"/>
    </location>
</feature>
<dbReference type="Gene3D" id="1.20.5.510">
    <property type="entry name" value="Single helix bin"/>
    <property type="match status" value="1"/>
</dbReference>
<evidence type="ECO:0000259" key="12">
    <source>
        <dbReference type="Pfam" id="PF08263"/>
    </source>
</evidence>
<feature type="compositionally biased region" description="Low complexity" evidence="9">
    <location>
        <begin position="486"/>
        <end position="511"/>
    </location>
</feature>
<dbReference type="Pfam" id="PF08263">
    <property type="entry name" value="LRRNT_2"/>
    <property type="match status" value="1"/>
</dbReference>
<dbReference type="AlphaFoldDB" id="A0AAD9IK55"/>
<feature type="compositionally biased region" description="Basic and acidic residues" evidence="9">
    <location>
        <begin position="566"/>
        <end position="579"/>
    </location>
</feature>
<dbReference type="Gene3D" id="3.80.10.10">
    <property type="entry name" value="Ribonuclease Inhibitor"/>
    <property type="match status" value="1"/>
</dbReference>
<name>A0AAD9IK55_PROWI</name>
<evidence type="ECO:0000256" key="8">
    <source>
        <dbReference type="ARBA" id="ARBA00023136"/>
    </source>
</evidence>
<evidence type="ECO:0000256" key="11">
    <source>
        <dbReference type="SAM" id="SignalP"/>
    </source>
</evidence>
<keyword evidence="7" id="KW-0067">ATP-binding</keyword>
<organism evidence="13 14">
    <name type="scientific">Prototheca wickerhamii</name>
    <dbReference type="NCBI Taxonomy" id="3111"/>
    <lineage>
        <taxon>Eukaryota</taxon>
        <taxon>Viridiplantae</taxon>
        <taxon>Chlorophyta</taxon>
        <taxon>core chlorophytes</taxon>
        <taxon>Trebouxiophyceae</taxon>
        <taxon>Chlorellales</taxon>
        <taxon>Chlorellaceae</taxon>
        <taxon>Prototheca</taxon>
    </lineage>
</organism>
<keyword evidence="10" id="KW-0812">Transmembrane</keyword>
<evidence type="ECO:0000256" key="4">
    <source>
        <dbReference type="ARBA" id="ARBA00022729"/>
    </source>
</evidence>
<evidence type="ECO:0000256" key="6">
    <source>
        <dbReference type="ARBA" id="ARBA00022741"/>
    </source>
</evidence>
<keyword evidence="6" id="KW-0547">Nucleotide-binding</keyword>
<keyword evidence="3" id="KW-0433">Leucine-rich repeat</keyword>
<evidence type="ECO:0000313" key="14">
    <source>
        <dbReference type="Proteomes" id="UP001255856"/>
    </source>
</evidence>
<dbReference type="GO" id="GO:0005930">
    <property type="term" value="C:axoneme"/>
    <property type="evidence" value="ECO:0007669"/>
    <property type="project" value="UniProtKB-SubCell"/>
</dbReference>
<comment type="subcellular location">
    <subcellularLocation>
        <location evidence="2">Cytoplasm</location>
        <location evidence="2">Cytoskeleton</location>
        <location evidence="2">Cilium axoneme</location>
    </subcellularLocation>
    <subcellularLocation>
        <location evidence="1">Membrane</location>
    </subcellularLocation>
</comment>
<reference evidence="13" key="1">
    <citation type="submission" date="2021-01" db="EMBL/GenBank/DDBJ databases">
        <authorList>
            <person name="Eckstrom K.M.E."/>
        </authorList>
    </citation>
    <scope>NUCLEOTIDE SEQUENCE</scope>
    <source>
        <strain evidence="13">UVCC 0001</strain>
    </source>
</reference>
<proteinExistence type="predicted"/>
<dbReference type="Proteomes" id="UP001255856">
    <property type="component" value="Unassembled WGS sequence"/>
</dbReference>
<gene>
    <name evidence="13" type="ORF">QBZ16_004523</name>
</gene>
<dbReference type="InterPro" id="IPR032675">
    <property type="entry name" value="LRR_dom_sf"/>
</dbReference>
<evidence type="ECO:0000313" key="13">
    <source>
        <dbReference type="EMBL" id="KAK2077677.1"/>
    </source>
</evidence>
<dbReference type="SUPFAM" id="SSF52058">
    <property type="entry name" value="L domain-like"/>
    <property type="match status" value="1"/>
</dbReference>
<evidence type="ECO:0000256" key="10">
    <source>
        <dbReference type="SAM" id="Phobius"/>
    </source>
</evidence>
<evidence type="ECO:0000256" key="1">
    <source>
        <dbReference type="ARBA" id="ARBA00004370"/>
    </source>
</evidence>
<keyword evidence="14" id="KW-1185">Reference proteome</keyword>
<feature type="transmembrane region" description="Helical" evidence="10">
    <location>
        <begin position="316"/>
        <end position="341"/>
    </location>
</feature>
<dbReference type="PANTHER" id="PTHR48056:SF81">
    <property type="entry name" value="RECEPTOR PROTEIN-TYROSINE KINASE CEPR1"/>
    <property type="match status" value="1"/>
</dbReference>
<dbReference type="GO" id="GO:0016020">
    <property type="term" value="C:membrane"/>
    <property type="evidence" value="ECO:0007669"/>
    <property type="project" value="UniProtKB-SubCell"/>
</dbReference>
<feature type="domain" description="Leucine-rich repeat-containing N-terminal plant-type" evidence="12">
    <location>
        <begin position="12"/>
        <end position="46"/>
    </location>
</feature>